<keyword evidence="5" id="KW-0648">Protein biosynthesis</keyword>
<comment type="catalytic activity">
    <reaction evidence="8">
        <text>tRNA(Val) + L-valine + ATP = L-valyl-tRNA(Val) + AMP + diphosphate</text>
        <dbReference type="Rhea" id="RHEA:10704"/>
        <dbReference type="Rhea" id="RHEA-COMP:9672"/>
        <dbReference type="Rhea" id="RHEA-COMP:9708"/>
        <dbReference type="ChEBI" id="CHEBI:30616"/>
        <dbReference type="ChEBI" id="CHEBI:33019"/>
        <dbReference type="ChEBI" id="CHEBI:57762"/>
        <dbReference type="ChEBI" id="CHEBI:78442"/>
        <dbReference type="ChEBI" id="CHEBI:78537"/>
        <dbReference type="ChEBI" id="CHEBI:456215"/>
        <dbReference type="EC" id="6.1.1.9"/>
    </reaction>
</comment>
<evidence type="ECO:0000259" key="13">
    <source>
        <dbReference type="Pfam" id="PF10458"/>
    </source>
</evidence>
<dbReference type="PANTHER" id="PTHR11946">
    <property type="entry name" value="VALYL-TRNA SYNTHETASES"/>
    <property type="match status" value="1"/>
</dbReference>
<dbReference type="SUPFAM" id="SSF52374">
    <property type="entry name" value="Nucleotidylyl transferase"/>
    <property type="match status" value="1"/>
</dbReference>
<reference evidence="14" key="1">
    <citation type="submission" date="2016-10" db="EMBL/GenBank/DDBJ databases">
        <authorList>
            <person name="de Groot N.N."/>
        </authorList>
    </citation>
    <scope>NUCLEOTIDE SEQUENCE</scope>
</reference>
<evidence type="ECO:0000256" key="3">
    <source>
        <dbReference type="ARBA" id="ARBA00022741"/>
    </source>
</evidence>
<dbReference type="Pfam" id="PF00133">
    <property type="entry name" value="tRNA-synt_1"/>
    <property type="match status" value="1"/>
</dbReference>
<dbReference type="Gene3D" id="3.40.50.620">
    <property type="entry name" value="HUPs"/>
    <property type="match status" value="1"/>
</dbReference>
<dbReference type="PANTHER" id="PTHR11946:SF93">
    <property type="entry name" value="VALINE--TRNA LIGASE, CHLOROPLASTIC_MITOCHONDRIAL 2"/>
    <property type="match status" value="1"/>
</dbReference>
<keyword evidence="10" id="KW-1133">Transmembrane helix</keyword>
<accession>A0A1W1CQY5</accession>
<gene>
    <name evidence="14" type="ORF">MNB_SV-14-218</name>
</gene>
<dbReference type="GO" id="GO:0005524">
    <property type="term" value="F:ATP binding"/>
    <property type="evidence" value="ECO:0007669"/>
    <property type="project" value="UniProtKB-KW"/>
</dbReference>
<dbReference type="GO" id="GO:0004832">
    <property type="term" value="F:valine-tRNA ligase activity"/>
    <property type="evidence" value="ECO:0007669"/>
    <property type="project" value="UniProtKB-EC"/>
</dbReference>
<dbReference type="AlphaFoldDB" id="A0A1W1CQY5"/>
<sequence length="392" mass="44779">MKNFYPNNLLITGFDILFFWVARMLMMGENITKELPFKDIYLHALVKDEKGEKMSKSKGNVIDPLETIKKYSTDALRFTLAVLAVQGRDIKLSVDKLEQSRNFTNKLFNATNFLQLNQEHFEDLVPENIKTPLGRYMLARFNVAVKETREFMDIYRFNDGATVLYRFLWGEFCDWGIELSKADKASVAELGSIFKESMKLLHPFMPFITENLHNRLSADKFEDGESIMVQAYPTVSEVDDEVIKQFDLIMEAIVSVRRCKTLVDKGNQKIEKASIKLPSGSDIEMMKPFIEKLGKVEEITFVSEKIEKCVTDVSDNLETFISTDDIDMSAIIGKLTKQKEKLEKEIAKLNGMLNNERFVANAPQQVILSNKKALADAVEKMAKIEAELLGFA</sequence>
<evidence type="ECO:0000256" key="7">
    <source>
        <dbReference type="ARBA" id="ARBA00029936"/>
    </source>
</evidence>
<name>A0A1W1CQY5_9ZZZZ</name>
<proteinExistence type="predicted"/>
<keyword evidence="3" id="KW-0547">Nucleotide-binding</keyword>
<evidence type="ECO:0000256" key="5">
    <source>
        <dbReference type="ARBA" id="ARBA00022917"/>
    </source>
</evidence>
<feature type="domain" description="Valyl-tRNA synthetase tRNA-binding arm" evidence="13">
    <location>
        <begin position="327"/>
        <end position="388"/>
    </location>
</feature>
<dbReference type="GO" id="GO:0005829">
    <property type="term" value="C:cytosol"/>
    <property type="evidence" value="ECO:0007669"/>
    <property type="project" value="TreeGrafter"/>
</dbReference>
<dbReference type="Pfam" id="PF10458">
    <property type="entry name" value="Val_tRNA-synt_C"/>
    <property type="match status" value="1"/>
</dbReference>
<evidence type="ECO:0000256" key="8">
    <source>
        <dbReference type="ARBA" id="ARBA00047552"/>
    </source>
</evidence>
<feature type="domain" description="Aminoacyl-tRNA synthetase class Ia" evidence="11">
    <location>
        <begin position="1"/>
        <end position="93"/>
    </location>
</feature>
<evidence type="ECO:0000256" key="2">
    <source>
        <dbReference type="ARBA" id="ARBA00022598"/>
    </source>
</evidence>
<dbReference type="InterPro" id="IPR014729">
    <property type="entry name" value="Rossmann-like_a/b/a_fold"/>
</dbReference>
<feature type="coiled-coil region" evidence="9">
    <location>
        <begin position="332"/>
        <end position="359"/>
    </location>
</feature>
<dbReference type="SUPFAM" id="SSF47323">
    <property type="entry name" value="Anticodon-binding domain of a subclass of class I aminoacyl-tRNA synthetases"/>
    <property type="match status" value="1"/>
</dbReference>
<dbReference type="CDD" id="cd07962">
    <property type="entry name" value="Anticodon_Ia_Val"/>
    <property type="match status" value="1"/>
</dbReference>
<evidence type="ECO:0000259" key="11">
    <source>
        <dbReference type="Pfam" id="PF00133"/>
    </source>
</evidence>
<keyword evidence="6 14" id="KW-0030">Aminoacyl-tRNA synthetase</keyword>
<dbReference type="InterPro" id="IPR002303">
    <property type="entry name" value="Valyl-tRNA_ligase"/>
</dbReference>
<evidence type="ECO:0000256" key="4">
    <source>
        <dbReference type="ARBA" id="ARBA00022840"/>
    </source>
</evidence>
<evidence type="ECO:0000256" key="9">
    <source>
        <dbReference type="SAM" id="Coils"/>
    </source>
</evidence>
<dbReference type="InterPro" id="IPR013155">
    <property type="entry name" value="M/V/L/I-tRNA-synth_anticd-bd"/>
</dbReference>
<dbReference type="Pfam" id="PF08264">
    <property type="entry name" value="Anticodon_1"/>
    <property type="match status" value="1"/>
</dbReference>
<evidence type="ECO:0000256" key="1">
    <source>
        <dbReference type="ARBA" id="ARBA00013169"/>
    </source>
</evidence>
<keyword evidence="9" id="KW-0175">Coiled coil</keyword>
<keyword evidence="10" id="KW-0812">Transmembrane</keyword>
<dbReference type="InterPro" id="IPR010978">
    <property type="entry name" value="tRNA-bd_arm"/>
</dbReference>
<dbReference type="Gene3D" id="1.10.287.380">
    <property type="entry name" value="Valyl-tRNA synthetase, C-terminal domain"/>
    <property type="match status" value="1"/>
</dbReference>
<evidence type="ECO:0000256" key="10">
    <source>
        <dbReference type="SAM" id="Phobius"/>
    </source>
</evidence>
<dbReference type="GO" id="GO:0006438">
    <property type="term" value="P:valyl-tRNA aminoacylation"/>
    <property type="evidence" value="ECO:0007669"/>
    <property type="project" value="InterPro"/>
</dbReference>
<dbReference type="EMBL" id="FPHN01000242">
    <property type="protein sequence ID" value="SFV68091.1"/>
    <property type="molecule type" value="Genomic_DNA"/>
</dbReference>
<organism evidence="14">
    <name type="scientific">hydrothermal vent metagenome</name>
    <dbReference type="NCBI Taxonomy" id="652676"/>
    <lineage>
        <taxon>unclassified sequences</taxon>
        <taxon>metagenomes</taxon>
        <taxon>ecological metagenomes</taxon>
    </lineage>
</organism>
<dbReference type="InterPro" id="IPR019499">
    <property type="entry name" value="Val-tRNA_synth_tRNA-bd"/>
</dbReference>
<dbReference type="EC" id="6.1.1.9" evidence="1"/>
<evidence type="ECO:0000256" key="6">
    <source>
        <dbReference type="ARBA" id="ARBA00023146"/>
    </source>
</evidence>
<dbReference type="InterPro" id="IPR033705">
    <property type="entry name" value="Anticodon_Ia_Val"/>
</dbReference>
<dbReference type="InterPro" id="IPR009080">
    <property type="entry name" value="tRNAsynth_Ia_anticodon-bd"/>
</dbReference>
<dbReference type="SUPFAM" id="SSF46589">
    <property type="entry name" value="tRNA-binding arm"/>
    <property type="match status" value="1"/>
</dbReference>
<dbReference type="InterPro" id="IPR002300">
    <property type="entry name" value="aa-tRNA-synth_Ia"/>
</dbReference>
<keyword evidence="2 14" id="KW-0436">Ligase</keyword>
<evidence type="ECO:0000313" key="14">
    <source>
        <dbReference type="EMBL" id="SFV68091.1"/>
    </source>
</evidence>
<evidence type="ECO:0000259" key="12">
    <source>
        <dbReference type="Pfam" id="PF08264"/>
    </source>
</evidence>
<feature type="transmembrane region" description="Helical" evidence="10">
    <location>
        <begin position="6"/>
        <end position="26"/>
    </location>
</feature>
<keyword evidence="10" id="KW-0472">Membrane</keyword>
<feature type="domain" description="Methionyl/Valyl/Leucyl/Isoleucyl-tRNA synthetase anticodon-binding" evidence="12">
    <location>
        <begin position="135"/>
        <end position="261"/>
    </location>
</feature>
<keyword evidence="4" id="KW-0067">ATP-binding</keyword>
<protein>
    <recommendedName>
        <fullName evidence="1">valine--tRNA ligase</fullName>
        <ecNumber evidence="1">6.1.1.9</ecNumber>
    </recommendedName>
    <alternativeName>
        <fullName evidence="7">Valyl-tRNA synthetase</fullName>
    </alternativeName>
</protein>
<dbReference type="Gene3D" id="1.10.730.10">
    <property type="entry name" value="Isoleucyl-tRNA Synthetase, Domain 1"/>
    <property type="match status" value="1"/>
</dbReference>
<dbReference type="InterPro" id="IPR037118">
    <property type="entry name" value="Val-tRNA_synth_C_sf"/>
</dbReference>